<proteinExistence type="predicted"/>
<feature type="transmembrane region" description="Helical" evidence="1">
    <location>
        <begin position="108"/>
        <end position="130"/>
    </location>
</feature>
<reference evidence="2" key="1">
    <citation type="journal article" date="2021" name="Proc. Natl. Acad. Sci. U.S.A.">
        <title>A Catalog of Tens of Thousands of Viruses from Human Metagenomes Reveals Hidden Associations with Chronic Diseases.</title>
        <authorList>
            <person name="Tisza M.J."/>
            <person name="Buck C.B."/>
        </authorList>
    </citation>
    <scope>NUCLEOTIDE SEQUENCE</scope>
    <source>
        <strain evidence="2">CtijX18</strain>
    </source>
</reference>
<sequence length="162" mass="18511">MARKRLDSFIEKGLGNISDTLVLAERKETDIALNNLVTNYSKIASRNSNYPDVTEETTGYDIKLMVANLLFEEMVVLVYNFMSDSGRIDEHREFTKEFRSFKFKVMKFTIIGLIFVFFAVIIGTVVMSAMKGDMNNNPVVQVFIEIISKVSDILFSEKPIIE</sequence>
<keyword evidence="1" id="KW-1133">Transmembrane helix</keyword>
<dbReference type="EMBL" id="BK016133">
    <property type="protein sequence ID" value="DAF97433.1"/>
    <property type="molecule type" value="Genomic_DNA"/>
</dbReference>
<protein>
    <submittedName>
        <fullName evidence="2">Uncharacterized protein</fullName>
    </submittedName>
</protein>
<evidence type="ECO:0000313" key="2">
    <source>
        <dbReference type="EMBL" id="DAF97433.1"/>
    </source>
</evidence>
<organism evidence="2">
    <name type="scientific">Myoviridae sp. ctijX18</name>
    <dbReference type="NCBI Taxonomy" id="2825154"/>
    <lineage>
        <taxon>Viruses</taxon>
        <taxon>Duplodnaviria</taxon>
        <taxon>Heunggongvirae</taxon>
        <taxon>Uroviricota</taxon>
        <taxon>Caudoviricetes</taxon>
    </lineage>
</organism>
<keyword evidence="1" id="KW-0472">Membrane</keyword>
<accession>A0A8S5USF4</accession>
<keyword evidence="1" id="KW-0812">Transmembrane</keyword>
<name>A0A8S5USF4_9CAUD</name>
<evidence type="ECO:0000256" key="1">
    <source>
        <dbReference type="SAM" id="Phobius"/>
    </source>
</evidence>